<sequence>MFVLLKLLKFTLGVILVIGAGSSYEMIDLWDKRMSALIMGITTQLEITKLSQNVRRYKSLEPARDKQPEIISDI</sequence>
<proteinExistence type="predicted"/>
<name>A0A845PRY7_9FLAO</name>
<dbReference type="Proteomes" id="UP000553459">
    <property type="component" value="Unassembled WGS sequence"/>
</dbReference>
<comment type="caution">
    <text evidence="1">The sequence shown here is derived from an EMBL/GenBank/DDBJ whole genome shotgun (WGS) entry which is preliminary data.</text>
</comment>
<dbReference type="RefSeq" id="WP_166519265.1">
    <property type="nucleotide sequence ID" value="NZ_JAAABJ010000491.1"/>
</dbReference>
<gene>
    <name evidence="1" type="ORF">GNY06_06175</name>
</gene>
<accession>A0A845PRY7</accession>
<evidence type="ECO:0000313" key="1">
    <source>
        <dbReference type="EMBL" id="NAW50972.1"/>
    </source>
</evidence>
<reference evidence="1 2" key="1">
    <citation type="submission" date="2019-11" db="EMBL/GenBank/DDBJ databases">
        <title>Characterization of Elizabethkingia argenteiflava sp. nov., isolated from inner surface of Soybean Pods.</title>
        <authorList>
            <person name="Mo S."/>
        </authorList>
    </citation>
    <scope>NUCLEOTIDE SEQUENCE [LARGE SCALE GENOMIC DNA]</scope>
    <source>
        <strain evidence="1 2">YB22</strain>
    </source>
</reference>
<protein>
    <submittedName>
        <fullName evidence="1">Uncharacterized protein</fullName>
    </submittedName>
</protein>
<dbReference type="AlphaFoldDB" id="A0A845PRY7"/>
<organism evidence="1 2">
    <name type="scientific">Elizabethkingia argenteiflava</name>
    <dbReference type="NCBI Taxonomy" id="2681556"/>
    <lineage>
        <taxon>Bacteria</taxon>
        <taxon>Pseudomonadati</taxon>
        <taxon>Bacteroidota</taxon>
        <taxon>Flavobacteriia</taxon>
        <taxon>Flavobacteriales</taxon>
        <taxon>Weeksellaceae</taxon>
        <taxon>Elizabethkingia</taxon>
    </lineage>
</organism>
<evidence type="ECO:0000313" key="2">
    <source>
        <dbReference type="Proteomes" id="UP000553459"/>
    </source>
</evidence>
<dbReference type="EMBL" id="JAAABJ010000491">
    <property type="protein sequence ID" value="NAW50972.1"/>
    <property type="molecule type" value="Genomic_DNA"/>
</dbReference>
<keyword evidence="2" id="KW-1185">Reference proteome</keyword>